<dbReference type="AlphaFoldDB" id="A0A448X3Y9"/>
<protein>
    <submittedName>
        <fullName evidence="1">Uncharacterized protein</fullName>
    </submittedName>
</protein>
<accession>A0A448X3Y9</accession>
<dbReference type="EMBL" id="CAAALY010087651">
    <property type="protein sequence ID" value="VEL27496.1"/>
    <property type="molecule type" value="Genomic_DNA"/>
</dbReference>
<comment type="caution">
    <text evidence="1">The sequence shown here is derived from an EMBL/GenBank/DDBJ whole genome shotgun (WGS) entry which is preliminary data.</text>
</comment>
<reference evidence="1" key="1">
    <citation type="submission" date="2018-11" db="EMBL/GenBank/DDBJ databases">
        <authorList>
            <consortium name="Pathogen Informatics"/>
        </authorList>
    </citation>
    <scope>NUCLEOTIDE SEQUENCE</scope>
</reference>
<organism evidence="1 2">
    <name type="scientific">Protopolystoma xenopodis</name>
    <dbReference type="NCBI Taxonomy" id="117903"/>
    <lineage>
        <taxon>Eukaryota</taxon>
        <taxon>Metazoa</taxon>
        <taxon>Spiralia</taxon>
        <taxon>Lophotrochozoa</taxon>
        <taxon>Platyhelminthes</taxon>
        <taxon>Monogenea</taxon>
        <taxon>Polyopisthocotylea</taxon>
        <taxon>Polystomatidea</taxon>
        <taxon>Polystomatidae</taxon>
        <taxon>Protopolystoma</taxon>
    </lineage>
</organism>
<name>A0A448X3Y9_9PLAT</name>
<gene>
    <name evidence="1" type="ORF">PXEA_LOCUS20936</name>
</gene>
<evidence type="ECO:0000313" key="2">
    <source>
        <dbReference type="Proteomes" id="UP000784294"/>
    </source>
</evidence>
<dbReference type="Proteomes" id="UP000784294">
    <property type="component" value="Unassembled WGS sequence"/>
</dbReference>
<keyword evidence="2" id="KW-1185">Reference proteome</keyword>
<proteinExistence type="predicted"/>
<evidence type="ECO:0000313" key="1">
    <source>
        <dbReference type="EMBL" id="VEL27496.1"/>
    </source>
</evidence>
<sequence>MWQLMREDAISHKPHIANIRSSCSPLASPDGLANLLLSFRFDGSSGATYHTHLGASTPDTNTALTTRIKPHTHTRTYHSRQLQHTHARMDIHTLHTHTHTHTHACCDTPESRVPEPV</sequence>